<keyword evidence="4" id="KW-1003">Cell membrane</keyword>
<feature type="transmembrane region" description="Helical" evidence="8">
    <location>
        <begin position="210"/>
        <end position="226"/>
    </location>
</feature>
<evidence type="ECO:0000256" key="5">
    <source>
        <dbReference type="ARBA" id="ARBA00022692"/>
    </source>
</evidence>
<keyword evidence="10" id="KW-1185">Reference proteome</keyword>
<evidence type="ECO:0000256" key="8">
    <source>
        <dbReference type="SAM" id="Phobius"/>
    </source>
</evidence>
<dbReference type="EMBL" id="LT670848">
    <property type="protein sequence ID" value="SHM75651.1"/>
    <property type="molecule type" value="Genomic_DNA"/>
</dbReference>
<dbReference type="AlphaFoldDB" id="A0A1M7LCC3"/>
<name>A0A1M7LCC3_9FLAO</name>
<proteinExistence type="inferred from homology"/>
<keyword evidence="5 8" id="KW-0812">Transmembrane</keyword>
<dbReference type="Proteomes" id="UP000190235">
    <property type="component" value="Chromosome I"/>
</dbReference>
<dbReference type="PANTHER" id="PTHR21716:SF53">
    <property type="entry name" value="PERMEASE PERM-RELATED"/>
    <property type="match status" value="1"/>
</dbReference>
<feature type="transmembrane region" description="Helical" evidence="8">
    <location>
        <begin position="32"/>
        <end position="52"/>
    </location>
</feature>
<keyword evidence="3" id="KW-0813">Transport</keyword>
<feature type="transmembrane region" description="Helical" evidence="8">
    <location>
        <begin position="232"/>
        <end position="263"/>
    </location>
</feature>
<evidence type="ECO:0000256" key="1">
    <source>
        <dbReference type="ARBA" id="ARBA00004651"/>
    </source>
</evidence>
<organism evidence="9 10">
    <name type="scientific">Salegentibacter salegens</name>
    <dbReference type="NCBI Taxonomy" id="143223"/>
    <lineage>
        <taxon>Bacteria</taxon>
        <taxon>Pseudomonadati</taxon>
        <taxon>Bacteroidota</taxon>
        <taxon>Flavobacteriia</taxon>
        <taxon>Flavobacteriales</taxon>
        <taxon>Flavobacteriaceae</taxon>
        <taxon>Salegentibacter</taxon>
    </lineage>
</organism>
<feature type="transmembrane region" description="Helical" evidence="8">
    <location>
        <begin position="270"/>
        <end position="289"/>
    </location>
</feature>
<sequence length="355" mass="39960">MNSAQKTLLYPLVALVIGAYFLFTGLVDAKGFLAPLVTAIILALLLIPLANLMENKLNRLFSSLLSTILLLLFSFGVFILLSFQVKNFVDDWDKIKETMTPKIEQLQNYAYEHTALSSEDLEQYKEENDIQSMLTSGGNSGQKAFNFLNSVISFLSNYLLTFIYIFFLLNYRRRFKIFILKLFSNERKKEVKQIIDETARVAQFYLRGKLILIIILSILYSIGLGISGVNNYILIAVIASFLTLIPFIGNIIGMGLALIFGYLTQGETSILIGVILTFTIVQFIESYVLEPFIVGDKVDIHPFFVILAIILGNMIWGVMGMILAIPVLGILNVVFNHVPTLKPFGYLLSTDEEKD</sequence>
<gene>
    <name evidence="9" type="ORF">SAMN05878281_1851</name>
</gene>
<accession>A0A1M7LCC3</accession>
<dbReference type="InterPro" id="IPR002549">
    <property type="entry name" value="AI-2E-like"/>
</dbReference>
<dbReference type="Pfam" id="PF01594">
    <property type="entry name" value="AI-2E_transport"/>
    <property type="match status" value="1"/>
</dbReference>
<evidence type="ECO:0000313" key="9">
    <source>
        <dbReference type="EMBL" id="SHM75651.1"/>
    </source>
</evidence>
<evidence type="ECO:0000256" key="7">
    <source>
        <dbReference type="ARBA" id="ARBA00023136"/>
    </source>
</evidence>
<evidence type="ECO:0000256" key="3">
    <source>
        <dbReference type="ARBA" id="ARBA00022448"/>
    </source>
</evidence>
<feature type="transmembrane region" description="Helical" evidence="8">
    <location>
        <begin position="151"/>
        <end position="171"/>
    </location>
</feature>
<evidence type="ECO:0000256" key="4">
    <source>
        <dbReference type="ARBA" id="ARBA00022475"/>
    </source>
</evidence>
<dbReference type="GO" id="GO:0005886">
    <property type="term" value="C:plasma membrane"/>
    <property type="evidence" value="ECO:0007669"/>
    <property type="project" value="UniProtKB-SubCell"/>
</dbReference>
<keyword evidence="6 8" id="KW-1133">Transmembrane helix</keyword>
<evidence type="ECO:0000256" key="2">
    <source>
        <dbReference type="ARBA" id="ARBA00009773"/>
    </source>
</evidence>
<comment type="subcellular location">
    <subcellularLocation>
        <location evidence="1">Cell membrane</location>
        <topology evidence="1">Multi-pass membrane protein</topology>
    </subcellularLocation>
</comment>
<comment type="similarity">
    <text evidence="2">Belongs to the autoinducer-2 exporter (AI-2E) (TC 2.A.86) family.</text>
</comment>
<evidence type="ECO:0000256" key="6">
    <source>
        <dbReference type="ARBA" id="ARBA00022989"/>
    </source>
</evidence>
<protein>
    <submittedName>
        <fullName evidence="9">Predicted PurR-regulated permease PerM</fullName>
    </submittedName>
</protein>
<keyword evidence="7 8" id="KW-0472">Membrane</keyword>
<dbReference type="RefSeq" id="WP_079734963.1">
    <property type="nucleotide sequence ID" value="NZ_LT670848.1"/>
</dbReference>
<evidence type="ECO:0000313" key="10">
    <source>
        <dbReference type="Proteomes" id="UP000190235"/>
    </source>
</evidence>
<dbReference type="STRING" id="143223.SAMN05878281_1851"/>
<feature type="transmembrane region" description="Helical" evidence="8">
    <location>
        <begin position="64"/>
        <end position="83"/>
    </location>
</feature>
<dbReference type="OrthoDB" id="9793390at2"/>
<dbReference type="PANTHER" id="PTHR21716">
    <property type="entry name" value="TRANSMEMBRANE PROTEIN"/>
    <property type="match status" value="1"/>
</dbReference>
<feature type="transmembrane region" description="Helical" evidence="8">
    <location>
        <begin position="7"/>
        <end position="26"/>
    </location>
</feature>
<reference evidence="10" key="1">
    <citation type="submission" date="2016-11" db="EMBL/GenBank/DDBJ databases">
        <authorList>
            <person name="Varghese N."/>
            <person name="Submissions S."/>
        </authorList>
    </citation>
    <scope>NUCLEOTIDE SEQUENCE [LARGE SCALE GENOMIC DNA]</scope>
    <source>
        <strain evidence="10">ACAM 48</strain>
    </source>
</reference>
<feature type="transmembrane region" description="Helical" evidence="8">
    <location>
        <begin position="301"/>
        <end position="334"/>
    </location>
</feature>